<sequence length="376" mass="40960">MSREQAAVSNKGPLMHISKRDGIELWKAWAIRGAAVLLSLVVCAIVIVALTGLNPLEVYKGVFDGAVGSKRRTWMTIRDTLVLLCIAIGITPAFKMRFWNIGAEGQVLIGGVASAAMMIYLGDTLPAVILLPLMLVVSALAAMVWGLIPAFFKANWNTNETLFTLMMNYVAMQVITVCIIFWENPKGSNSVGTINSTTRGGWIPELFGLDYGWNLIIVLALTLAMFVYLKYSKQGYEIAVVGESENTARYAGINVKQVIMRTMALSGAICGIAGFIIVSGASHTISTSTAGGRGFTAIIVSWLSKFNPFAMILVSFFLVFMQKGAGQIASQFNLNENASDVITGIILFFILGCEFFINYRVGMRSRRERKAGKEEA</sequence>
<keyword evidence="3 6" id="KW-0812">Transmembrane</keyword>
<feature type="transmembrane region" description="Helical" evidence="6">
    <location>
        <begin position="101"/>
        <end position="121"/>
    </location>
</feature>
<evidence type="ECO:0000256" key="3">
    <source>
        <dbReference type="ARBA" id="ARBA00022692"/>
    </source>
</evidence>
<evidence type="ECO:0000256" key="2">
    <source>
        <dbReference type="ARBA" id="ARBA00022475"/>
    </source>
</evidence>
<dbReference type="EMBL" id="DWWT01000013">
    <property type="protein sequence ID" value="HJC05162.1"/>
    <property type="molecule type" value="Genomic_DNA"/>
</dbReference>
<feature type="transmembrane region" description="Helical" evidence="6">
    <location>
        <begin position="29"/>
        <end position="53"/>
    </location>
</feature>
<dbReference type="CDD" id="cd06580">
    <property type="entry name" value="TM_PBP1_transp_TpRbsC_like"/>
    <property type="match status" value="1"/>
</dbReference>
<comment type="caution">
    <text evidence="7">The sequence shown here is derived from an EMBL/GenBank/DDBJ whole genome shotgun (WGS) entry which is preliminary data.</text>
</comment>
<dbReference type="AlphaFoldDB" id="A0A9D2MZI0"/>
<feature type="transmembrane region" description="Helical" evidence="6">
    <location>
        <begin position="211"/>
        <end position="229"/>
    </location>
</feature>
<evidence type="ECO:0000256" key="6">
    <source>
        <dbReference type="SAM" id="Phobius"/>
    </source>
</evidence>
<reference evidence="7" key="2">
    <citation type="submission" date="2021-04" db="EMBL/GenBank/DDBJ databases">
        <authorList>
            <person name="Gilroy R."/>
        </authorList>
    </citation>
    <scope>NUCLEOTIDE SEQUENCE</scope>
    <source>
        <strain evidence="7">CHK180-15479</strain>
    </source>
</reference>
<keyword evidence="4 6" id="KW-1133">Transmembrane helix</keyword>
<dbReference type="Proteomes" id="UP000823910">
    <property type="component" value="Unassembled WGS sequence"/>
</dbReference>
<evidence type="ECO:0000313" key="7">
    <source>
        <dbReference type="EMBL" id="HJC05162.1"/>
    </source>
</evidence>
<feature type="transmembrane region" description="Helical" evidence="6">
    <location>
        <begin position="162"/>
        <end position="182"/>
    </location>
</feature>
<feature type="transmembrane region" description="Helical" evidence="6">
    <location>
        <begin position="258"/>
        <end position="278"/>
    </location>
</feature>
<name>A0A9D2MZI0_9FIRM</name>
<keyword evidence="5 6" id="KW-0472">Membrane</keyword>
<dbReference type="GO" id="GO:0022857">
    <property type="term" value="F:transmembrane transporter activity"/>
    <property type="evidence" value="ECO:0007669"/>
    <property type="project" value="InterPro"/>
</dbReference>
<dbReference type="PANTHER" id="PTHR47089">
    <property type="entry name" value="ABC TRANSPORTER, PERMEASE PROTEIN"/>
    <property type="match status" value="1"/>
</dbReference>
<comment type="subcellular location">
    <subcellularLocation>
        <location evidence="1">Cell membrane</location>
        <topology evidence="1">Multi-pass membrane protein</topology>
    </subcellularLocation>
</comment>
<dbReference type="GO" id="GO:0005886">
    <property type="term" value="C:plasma membrane"/>
    <property type="evidence" value="ECO:0007669"/>
    <property type="project" value="UniProtKB-SubCell"/>
</dbReference>
<evidence type="ECO:0000256" key="5">
    <source>
        <dbReference type="ARBA" id="ARBA00023136"/>
    </source>
</evidence>
<dbReference type="Pfam" id="PF02653">
    <property type="entry name" value="BPD_transp_2"/>
    <property type="match status" value="1"/>
</dbReference>
<evidence type="ECO:0000256" key="1">
    <source>
        <dbReference type="ARBA" id="ARBA00004651"/>
    </source>
</evidence>
<proteinExistence type="predicted"/>
<organism evidence="7 8">
    <name type="scientific">Candidatus Enterocloster excrementipullorum</name>
    <dbReference type="NCBI Taxonomy" id="2838559"/>
    <lineage>
        <taxon>Bacteria</taxon>
        <taxon>Bacillati</taxon>
        <taxon>Bacillota</taxon>
        <taxon>Clostridia</taxon>
        <taxon>Lachnospirales</taxon>
        <taxon>Lachnospiraceae</taxon>
        <taxon>Enterocloster</taxon>
    </lineage>
</organism>
<dbReference type="InterPro" id="IPR001851">
    <property type="entry name" value="ABC_transp_permease"/>
</dbReference>
<feature type="transmembrane region" description="Helical" evidence="6">
    <location>
        <begin position="341"/>
        <end position="361"/>
    </location>
</feature>
<evidence type="ECO:0000313" key="8">
    <source>
        <dbReference type="Proteomes" id="UP000823910"/>
    </source>
</evidence>
<gene>
    <name evidence="7" type="ORF">H9704_03270</name>
</gene>
<evidence type="ECO:0000256" key="4">
    <source>
        <dbReference type="ARBA" id="ARBA00022989"/>
    </source>
</evidence>
<accession>A0A9D2MZI0</accession>
<keyword evidence="2" id="KW-1003">Cell membrane</keyword>
<dbReference type="PANTHER" id="PTHR47089:SF1">
    <property type="entry name" value="GUANOSINE ABC TRANSPORTER PERMEASE PROTEIN NUPP"/>
    <property type="match status" value="1"/>
</dbReference>
<protein>
    <submittedName>
        <fullName evidence="7">ABC transporter permease</fullName>
    </submittedName>
</protein>
<reference evidence="7" key="1">
    <citation type="journal article" date="2021" name="PeerJ">
        <title>Extensive microbial diversity within the chicken gut microbiome revealed by metagenomics and culture.</title>
        <authorList>
            <person name="Gilroy R."/>
            <person name="Ravi A."/>
            <person name="Getino M."/>
            <person name="Pursley I."/>
            <person name="Horton D.L."/>
            <person name="Alikhan N.F."/>
            <person name="Baker D."/>
            <person name="Gharbi K."/>
            <person name="Hall N."/>
            <person name="Watson M."/>
            <person name="Adriaenssens E.M."/>
            <person name="Foster-Nyarko E."/>
            <person name="Jarju S."/>
            <person name="Secka A."/>
            <person name="Antonio M."/>
            <person name="Oren A."/>
            <person name="Chaudhuri R.R."/>
            <person name="La Ragione R."/>
            <person name="Hildebrand F."/>
            <person name="Pallen M.J."/>
        </authorList>
    </citation>
    <scope>NUCLEOTIDE SEQUENCE</scope>
    <source>
        <strain evidence="7">CHK180-15479</strain>
    </source>
</reference>
<feature type="transmembrane region" description="Helical" evidence="6">
    <location>
        <begin position="73"/>
        <end position="94"/>
    </location>
</feature>
<feature type="transmembrane region" description="Helical" evidence="6">
    <location>
        <begin position="127"/>
        <end position="150"/>
    </location>
</feature>